<dbReference type="AlphaFoldDB" id="A0A8J2PAW1"/>
<keyword evidence="3" id="KW-1185">Reference proteome</keyword>
<dbReference type="EMBL" id="CAJVCH010352369">
    <property type="protein sequence ID" value="CAG7815787.1"/>
    <property type="molecule type" value="Genomic_DNA"/>
</dbReference>
<feature type="transmembrane region" description="Helical" evidence="1">
    <location>
        <begin position="334"/>
        <end position="358"/>
    </location>
</feature>
<organism evidence="2 3">
    <name type="scientific">Allacma fusca</name>
    <dbReference type="NCBI Taxonomy" id="39272"/>
    <lineage>
        <taxon>Eukaryota</taxon>
        <taxon>Metazoa</taxon>
        <taxon>Ecdysozoa</taxon>
        <taxon>Arthropoda</taxon>
        <taxon>Hexapoda</taxon>
        <taxon>Collembola</taxon>
        <taxon>Symphypleona</taxon>
        <taxon>Sminthuridae</taxon>
        <taxon>Allacma</taxon>
    </lineage>
</organism>
<keyword evidence="1" id="KW-1133">Transmembrane helix</keyword>
<proteinExistence type="predicted"/>
<reference evidence="2" key="1">
    <citation type="submission" date="2021-06" db="EMBL/GenBank/DDBJ databases">
        <authorList>
            <person name="Hodson N. C."/>
            <person name="Mongue J. A."/>
            <person name="Jaron S. K."/>
        </authorList>
    </citation>
    <scope>NUCLEOTIDE SEQUENCE</scope>
</reference>
<evidence type="ECO:0000256" key="1">
    <source>
        <dbReference type="SAM" id="Phobius"/>
    </source>
</evidence>
<evidence type="ECO:0000313" key="3">
    <source>
        <dbReference type="Proteomes" id="UP000708208"/>
    </source>
</evidence>
<keyword evidence="1" id="KW-0472">Membrane</keyword>
<gene>
    <name evidence="2" type="ORF">AFUS01_LOCUS26441</name>
</gene>
<name>A0A8J2PAW1_9HEXA</name>
<dbReference type="Proteomes" id="UP000708208">
    <property type="component" value="Unassembled WGS sequence"/>
</dbReference>
<keyword evidence="1" id="KW-0812">Transmembrane</keyword>
<sequence>MQTFDVLVKENFKNWEIYLTAERVQLSGKTFLSSPFDRYNPIDDEEAMIAFLFSGNNYSIAAYGKPELPSRSSQRHFSGITSVSTLAWLTAILIDQCPGDVPFKVKSIVGTRVVHVFCGLCKRKWMELGNTTQIVFKLKYPDEEFIWVHHLCKRESMHEINVIDKSECEFYLFLQLLVQYNLLAIEKGIGKIKERRKYKSIITIAQHLLDRITYTSEFELNNLLDKQINSDFIFVVPKSKLELYWNLFKKIMQTSSWKFAYKKLSGPLFSGHVKGLYFIGGMHPRQQKVLDLMKTLMSSGLYWFWNNSFLLNPNNKIDDTDTTVRPLSLFRSDIILIFYMLLILLMVSGISFALEFIFNQIWGKK</sequence>
<accession>A0A8J2PAW1</accession>
<evidence type="ECO:0000313" key="2">
    <source>
        <dbReference type="EMBL" id="CAG7815787.1"/>
    </source>
</evidence>
<comment type="caution">
    <text evidence="2">The sequence shown here is derived from an EMBL/GenBank/DDBJ whole genome shotgun (WGS) entry which is preliminary data.</text>
</comment>
<protein>
    <submittedName>
        <fullName evidence="2">Uncharacterized protein</fullName>
    </submittedName>
</protein>